<reference evidence="1 2" key="1">
    <citation type="journal article" date="2019" name="Genomics">
        <title>Genomic analyses of a novel bacteriophage (VB_PmiS-Isfahan) within Siphoviridae family infecting Proteus mirabilis.</title>
        <authorList>
            <person name="Yazdi M."/>
            <person name="Bouzari M."/>
            <person name="Ghaemi E.A."/>
        </authorList>
    </citation>
    <scope>NUCLEOTIDE SEQUENCE [LARGE SCALE GENOMIC DNA]</scope>
</reference>
<dbReference type="KEGG" id="vg:40076476"/>
<dbReference type="RefSeq" id="YP_009600670.1">
    <property type="nucleotide sequence ID" value="NC_041925.1"/>
</dbReference>
<dbReference type="OrthoDB" id="41102at10239"/>
<dbReference type="EMBL" id="KY742649">
    <property type="protein sequence ID" value="AQZ54656.1"/>
    <property type="molecule type" value="Genomic_DNA"/>
</dbReference>
<evidence type="ECO:0000313" key="1">
    <source>
        <dbReference type="EMBL" id="AQZ54656.1"/>
    </source>
</evidence>
<sequence>MTVSSGSTVHKKYNFCLKNNYRLKPRTININGFEVPEPLRSIPPYDTEYFLIDFLTVNEFTWTNDDDEHHWLKAGLIHLTRENAEKHLEALLSFTKE</sequence>
<protein>
    <submittedName>
        <fullName evidence="1">Uncharacterized protein</fullName>
    </submittedName>
</protein>
<dbReference type="GeneID" id="40076476"/>
<evidence type="ECO:0000313" key="2">
    <source>
        <dbReference type="Proteomes" id="UP000221468"/>
    </source>
</evidence>
<dbReference type="Proteomes" id="UP000221468">
    <property type="component" value="Segment"/>
</dbReference>
<organism evidence="1 2">
    <name type="scientific">Proteus phage VB_PmiS-Isfahan</name>
    <dbReference type="NCBI Taxonomy" id="1969841"/>
    <lineage>
        <taxon>Viruses</taxon>
        <taxon>Duplodnaviria</taxon>
        <taxon>Heunggongvirae</taxon>
        <taxon>Uroviricota</taxon>
        <taxon>Caudoviricetes</taxon>
        <taxon>Gorganvirus</taxon>
        <taxon>Gorganvirus isfahan</taxon>
    </lineage>
</organism>
<accession>A0A1U9ZAE1</accession>
<name>A0A1U9ZAE1_9CAUD</name>
<keyword evidence="2" id="KW-1185">Reference proteome</keyword>
<proteinExistence type="predicted"/>